<dbReference type="RefSeq" id="WP_279248252.1">
    <property type="nucleotide sequence ID" value="NZ_SHNO01000001.1"/>
</dbReference>
<dbReference type="Pfam" id="PF02770">
    <property type="entry name" value="Acyl-CoA_dh_M"/>
    <property type="match status" value="1"/>
</dbReference>
<keyword evidence="11" id="KW-1185">Reference proteome</keyword>
<evidence type="ECO:0000256" key="2">
    <source>
        <dbReference type="ARBA" id="ARBA00009347"/>
    </source>
</evidence>
<dbReference type="SUPFAM" id="SSF47203">
    <property type="entry name" value="Acyl-CoA dehydrogenase C-terminal domain-like"/>
    <property type="match status" value="1"/>
</dbReference>
<evidence type="ECO:0000313" key="10">
    <source>
        <dbReference type="EMBL" id="MCX2976505.1"/>
    </source>
</evidence>
<evidence type="ECO:0000259" key="9">
    <source>
        <dbReference type="Pfam" id="PF02771"/>
    </source>
</evidence>
<gene>
    <name evidence="10" type="ORF">EYC82_03960</name>
</gene>
<dbReference type="InterPro" id="IPR036250">
    <property type="entry name" value="AcylCo_DH-like_C"/>
</dbReference>
<keyword evidence="3 6" id="KW-0285">Flavoprotein</keyword>
<dbReference type="InterPro" id="IPR037069">
    <property type="entry name" value="AcylCoA_DH/ox_N_sf"/>
</dbReference>
<accession>A0ABT3T3S8</accession>
<dbReference type="InterPro" id="IPR013786">
    <property type="entry name" value="AcylCoA_DH/ox_N"/>
</dbReference>
<evidence type="ECO:0000256" key="1">
    <source>
        <dbReference type="ARBA" id="ARBA00001974"/>
    </source>
</evidence>
<feature type="domain" description="Acyl-CoA oxidase/dehydrogenase middle" evidence="8">
    <location>
        <begin position="283"/>
        <end position="391"/>
    </location>
</feature>
<dbReference type="InterPro" id="IPR009075">
    <property type="entry name" value="AcylCo_DH/oxidase_C"/>
</dbReference>
<protein>
    <submittedName>
        <fullName evidence="10">Acyl-CoA dehydrogenase</fullName>
    </submittedName>
</protein>
<comment type="similarity">
    <text evidence="2 6">Belongs to the acyl-CoA dehydrogenase family.</text>
</comment>
<dbReference type="InterPro" id="IPR006091">
    <property type="entry name" value="Acyl-CoA_Oxase/DH_mid-dom"/>
</dbReference>
<feature type="domain" description="Acyl-CoA dehydrogenase/oxidase C-terminal" evidence="7">
    <location>
        <begin position="407"/>
        <end position="555"/>
    </location>
</feature>
<evidence type="ECO:0000256" key="3">
    <source>
        <dbReference type="ARBA" id="ARBA00022630"/>
    </source>
</evidence>
<sequence>MSLQFPEPDHALGQAQAAIAALSTLIDQALTGLKPTVSENGKLSPSKLDRHQLACYDIALCWSECTAATFMLSHAARVKAEGQCDLSLRLTALFCAETLSSALGRLRLRPADYGLEMDVILEIETNAALCDFIATQMASANIAEIGRQLQENQGDLGPDLLGEHHTMMRDTFQRFTDDVVMPLAEKIHREDLIIPETILDPLREMGMFGLSIPESYGGLQENDEEDTLGMIVVTEELSRGSLGGAGSLITRPEILSRALLKGGTEAQKQHWLPRLAVGDPLCAVAVTEPNYGSDVAAVKLKAEATEGGWTLNGAKTWCTFGGKAGVLLVLARTDPDASLGHKGLSMFLVEKPSSDGHEFEVMQNSGGKLTGRAIATLGYRGMHSFELFFDDFFVPADNMLGGAAGEGKGFYYAMAGFAGGRIQTAARAVGLMRAAFDKSLSYAGERVVFGEPIGNYQLTQVKLAYMGARLLACRQITYDVAKLMDSGEGDMEASAAKIFASKTSEWLTREALQIHGGMGYAEETPVSRYFADARVLSIFEGAEETLALKVIARALLEKTA</sequence>
<name>A0ABT3T3S8_9GAMM</name>
<proteinExistence type="inferred from homology"/>
<reference evidence="10" key="1">
    <citation type="submission" date="2019-02" db="EMBL/GenBank/DDBJ databases">
        <authorList>
            <person name="Li S.-H."/>
        </authorList>
    </citation>
    <scope>NUCLEOTIDE SEQUENCE</scope>
    <source>
        <strain evidence="10">IMCC11814</strain>
    </source>
</reference>
<dbReference type="InterPro" id="IPR009100">
    <property type="entry name" value="AcylCoA_DH/oxidase_NM_dom_sf"/>
</dbReference>
<keyword evidence="5 6" id="KW-0560">Oxidoreductase</keyword>
<dbReference type="InterPro" id="IPR006089">
    <property type="entry name" value="Acyl-CoA_DH_CS"/>
</dbReference>
<comment type="caution">
    <text evidence="10">The sequence shown here is derived from an EMBL/GenBank/DDBJ whole genome shotgun (WGS) entry which is preliminary data.</text>
</comment>
<dbReference type="Gene3D" id="1.10.540.10">
    <property type="entry name" value="Acyl-CoA dehydrogenase/oxidase, N-terminal domain"/>
    <property type="match status" value="1"/>
</dbReference>
<dbReference type="SUPFAM" id="SSF56645">
    <property type="entry name" value="Acyl-CoA dehydrogenase NM domain-like"/>
    <property type="match status" value="1"/>
</dbReference>
<keyword evidence="4 6" id="KW-0274">FAD</keyword>
<dbReference type="PROSITE" id="PS00073">
    <property type="entry name" value="ACYL_COA_DH_2"/>
    <property type="match status" value="1"/>
</dbReference>
<dbReference type="PANTHER" id="PTHR43884">
    <property type="entry name" value="ACYL-COA DEHYDROGENASE"/>
    <property type="match status" value="1"/>
</dbReference>
<feature type="domain" description="Acyl-CoA dehydrogenase/oxidase N-terminal" evidence="9">
    <location>
        <begin position="163"/>
        <end position="278"/>
    </location>
</feature>
<dbReference type="PANTHER" id="PTHR43884:SF25">
    <property type="entry name" value="ACYL-COA DEHYDROGENASE YDBM-RELATED"/>
    <property type="match status" value="1"/>
</dbReference>
<evidence type="ECO:0000259" key="7">
    <source>
        <dbReference type="Pfam" id="PF00441"/>
    </source>
</evidence>
<evidence type="ECO:0000256" key="4">
    <source>
        <dbReference type="ARBA" id="ARBA00022827"/>
    </source>
</evidence>
<dbReference type="Gene3D" id="1.20.140.10">
    <property type="entry name" value="Butyryl-CoA Dehydrogenase, subunit A, domain 3"/>
    <property type="match status" value="1"/>
</dbReference>
<dbReference type="Proteomes" id="UP001143304">
    <property type="component" value="Unassembled WGS sequence"/>
</dbReference>
<dbReference type="Gene3D" id="2.40.110.10">
    <property type="entry name" value="Butyryl-CoA Dehydrogenase, subunit A, domain 2"/>
    <property type="match status" value="1"/>
</dbReference>
<organism evidence="10 11">
    <name type="scientific">Candidatus Marimicrobium litorale</name>
    <dbReference type="NCBI Taxonomy" id="2518991"/>
    <lineage>
        <taxon>Bacteria</taxon>
        <taxon>Pseudomonadati</taxon>
        <taxon>Pseudomonadota</taxon>
        <taxon>Gammaproteobacteria</taxon>
        <taxon>Cellvibrionales</taxon>
        <taxon>Halieaceae</taxon>
        <taxon>Marimicrobium</taxon>
    </lineage>
</organism>
<evidence type="ECO:0000256" key="5">
    <source>
        <dbReference type="ARBA" id="ARBA00023002"/>
    </source>
</evidence>
<dbReference type="Pfam" id="PF02771">
    <property type="entry name" value="Acyl-CoA_dh_N"/>
    <property type="match status" value="1"/>
</dbReference>
<evidence type="ECO:0000256" key="6">
    <source>
        <dbReference type="RuleBase" id="RU362125"/>
    </source>
</evidence>
<dbReference type="EMBL" id="SHNO01000001">
    <property type="protein sequence ID" value="MCX2976505.1"/>
    <property type="molecule type" value="Genomic_DNA"/>
</dbReference>
<comment type="cofactor">
    <cofactor evidence="1 6">
        <name>FAD</name>
        <dbReference type="ChEBI" id="CHEBI:57692"/>
    </cofactor>
</comment>
<dbReference type="InterPro" id="IPR046373">
    <property type="entry name" value="Acyl-CoA_Oxase/DH_mid-dom_sf"/>
</dbReference>
<dbReference type="Pfam" id="PF00441">
    <property type="entry name" value="Acyl-CoA_dh_1"/>
    <property type="match status" value="1"/>
</dbReference>
<evidence type="ECO:0000259" key="8">
    <source>
        <dbReference type="Pfam" id="PF02770"/>
    </source>
</evidence>
<evidence type="ECO:0000313" key="11">
    <source>
        <dbReference type="Proteomes" id="UP001143304"/>
    </source>
</evidence>